<protein>
    <submittedName>
        <fullName evidence="1">Uncharacterized protein</fullName>
    </submittedName>
</protein>
<organism evidence="1 2">
    <name type="scientific">Gracilariopsis chorda</name>
    <dbReference type="NCBI Taxonomy" id="448386"/>
    <lineage>
        <taxon>Eukaryota</taxon>
        <taxon>Rhodophyta</taxon>
        <taxon>Florideophyceae</taxon>
        <taxon>Rhodymeniophycidae</taxon>
        <taxon>Gracilariales</taxon>
        <taxon>Gracilariaceae</taxon>
        <taxon>Gracilariopsis</taxon>
    </lineage>
</organism>
<dbReference type="Proteomes" id="UP000247409">
    <property type="component" value="Unassembled WGS sequence"/>
</dbReference>
<gene>
    <name evidence="1" type="ORF">BWQ96_04039</name>
</gene>
<accession>A0A2V3IVK6</accession>
<name>A0A2V3IVK6_9FLOR</name>
<dbReference type="AlphaFoldDB" id="A0A2V3IVK6"/>
<evidence type="ECO:0000313" key="2">
    <source>
        <dbReference type="Proteomes" id="UP000247409"/>
    </source>
</evidence>
<evidence type="ECO:0000313" key="1">
    <source>
        <dbReference type="EMBL" id="PXF46162.1"/>
    </source>
</evidence>
<keyword evidence="2" id="KW-1185">Reference proteome</keyword>
<comment type="caution">
    <text evidence="1">The sequence shown here is derived from an EMBL/GenBank/DDBJ whole genome shotgun (WGS) entry which is preliminary data.</text>
</comment>
<dbReference type="EMBL" id="NBIV01000043">
    <property type="protein sequence ID" value="PXF46162.1"/>
    <property type="molecule type" value="Genomic_DNA"/>
</dbReference>
<reference evidence="1 2" key="1">
    <citation type="journal article" date="2018" name="Mol. Biol. Evol.">
        <title>Analysis of the draft genome of the red seaweed Gracilariopsis chorda provides insights into genome size evolution in Rhodophyta.</title>
        <authorList>
            <person name="Lee J."/>
            <person name="Yang E.C."/>
            <person name="Graf L."/>
            <person name="Yang J.H."/>
            <person name="Qiu H."/>
            <person name="Zel Zion U."/>
            <person name="Chan C.X."/>
            <person name="Stephens T.G."/>
            <person name="Weber A.P.M."/>
            <person name="Boo G.H."/>
            <person name="Boo S.M."/>
            <person name="Kim K.M."/>
            <person name="Shin Y."/>
            <person name="Jung M."/>
            <person name="Lee S.J."/>
            <person name="Yim H.S."/>
            <person name="Lee J.H."/>
            <person name="Bhattacharya D."/>
            <person name="Yoon H.S."/>
        </authorList>
    </citation>
    <scope>NUCLEOTIDE SEQUENCE [LARGE SCALE GENOMIC DNA]</scope>
    <source>
        <strain evidence="1 2">SKKU-2015</strain>
        <tissue evidence="1">Whole body</tissue>
    </source>
</reference>
<sequence>MMCLLDKNSAVTHAVQTMQESRDWTAMLKAVAQLTVTFNKAFDAIHNRIHVMVRYIWFIGGIVVQDSRMFDGRKKAHIWIKRRSISRYAMTNRDTHSPCDCKTVSFWFPRATRNETRRAVNACVQKVLETDKL</sequence>
<proteinExistence type="predicted"/>